<organism evidence="3 4">
    <name type="scientific">Youxingia wuxianensis</name>
    <dbReference type="NCBI Taxonomy" id="2763678"/>
    <lineage>
        <taxon>Bacteria</taxon>
        <taxon>Bacillati</taxon>
        <taxon>Bacillota</taxon>
        <taxon>Clostridia</taxon>
        <taxon>Eubacteriales</taxon>
        <taxon>Oscillospiraceae</taxon>
        <taxon>Youxingia</taxon>
    </lineage>
</organism>
<dbReference type="CDD" id="cd02696">
    <property type="entry name" value="MurNAc-LAA"/>
    <property type="match status" value="1"/>
</dbReference>
<dbReference type="Proteomes" id="UP000623678">
    <property type="component" value="Unassembled WGS sequence"/>
</dbReference>
<keyword evidence="1" id="KW-0378">Hydrolase</keyword>
<dbReference type="InterPro" id="IPR050695">
    <property type="entry name" value="N-acetylmuramoyl_amidase_3"/>
</dbReference>
<dbReference type="PANTHER" id="PTHR30404:SF0">
    <property type="entry name" value="N-ACETYLMURAMOYL-L-ALANINE AMIDASE AMIC"/>
    <property type="match status" value="1"/>
</dbReference>
<sequence length="256" mass="28493">MKKPLTAAVLAAICLLTGWWVCRSYAAITAVSPVILQEGAKELPAIVIDAGHGGFDGGAVGVDGIVEKDINLSIALKLYDLFTVNGFDAVLTRDSDISLHRQEDTTLRKKKNSDLHNRLAIASSYENAILLSIHQNKFTQSRFNGAQIFYGPKNEKSEPFAEIMQRRFIEMLQPENTRKYKKTGDSVFLIYNAPMPALLVECGFLSNPEEAYQLIDAEYQQKVAFTIFAGTMEYLGLEYEAPLETSSESEEAQRIE</sequence>
<dbReference type="GO" id="GO:0009253">
    <property type="term" value="P:peptidoglycan catabolic process"/>
    <property type="evidence" value="ECO:0007669"/>
    <property type="project" value="InterPro"/>
</dbReference>
<dbReference type="SMART" id="SM00646">
    <property type="entry name" value="Ami_3"/>
    <property type="match status" value="1"/>
</dbReference>
<evidence type="ECO:0000259" key="2">
    <source>
        <dbReference type="SMART" id="SM00646"/>
    </source>
</evidence>
<accession>A0A926EN84</accession>
<evidence type="ECO:0000313" key="4">
    <source>
        <dbReference type="Proteomes" id="UP000623678"/>
    </source>
</evidence>
<evidence type="ECO:0000313" key="3">
    <source>
        <dbReference type="EMBL" id="MBC8584342.1"/>
    </source>
</evidence>
<evidence type="ECO:0000256" key="1">
    <source>
        <dbReference type="ARBA" id="ARBA00022801"/>
    </source>
</evidence>
<dbReference type="InterPro" id="IPR002508">
    <property type="entry name" value="MurNAc-LAA_cat"/>
</dbReference>
<protein>
    <submittedName>
        <fullName evidence="3">N-acetylmuramoyl-L-alanine amidase</fullName>
    </submittedName>
</protein>
<gene>
    <name evidence="3" type="ORF">H8705_01935</name>
</gene>
<dbReference type="Pfam" id="PF01520">
    <property type="entry name" value="Amidase_3"/>
    <property type="match status" value="1"/>
</dbReference>
<dbReference type="GO" id="GO:0030288">
    <property type="term" value="C:outer membrane-bounded periplasmic space"/>
    <property type="evidence" value="ECO:0007669"/>
    <property type="project" value="TreeGrafter"/>
</dbReference>
<proteinExistence type="predicted"/>
<dbReference type="EMBL" id="JACRTD010000001">
    <property type="protein sequence ID" value="MBC8584342.1"/>
    <property type="molecule type" value="Genomic_DNA"/>
</dbReference>
<dbReference type="RefSeq" id="WP_262394165.1">
    <property type="nucleotide sequence ID" value="NZ_JACRTD010000001.1"/>
</dbReference>
<reference evidence="3" key="1">
    <citation type="submission" date="2020-08" db="EMBL/GenBank/DDBJ databases">
        <title>Genome public.</title>
        <authorList>
            <person name="Liu C."/>
            <person name="Sun Q."/>
        </authorList>
    </citation>
    <scope>NUCLEOTIDE SEQUENCE</scope>
    <source>
        <strain evidence="3">NSJ-64</strain>
    </source>
</reference>
<dbReference type="AlphaFoldDB" id="A0A926EN84"/>
<dbReference type="GO" id="GO:0008745">
    <property type="term" value="F:N-acetylmuramoyl-L-alanine amidase activity"/>
    <property type="evidence" value="ECO:0007669"/>
    <property type="project" value="InterPro"/>
</dbReference>
<comment type="caution">
    <text evidence="3">The sequence shown here is derived from an EMBL/GenBank/DDBJ whole genome shotgun (WGS) entry which is preliminary data.</text>
</comment>
<dbReference type="PANTHER" id="PTHR30404">
    <property type="entry name" value="N-ACETYLMURAMOYL-L-ALANINE AMIDASE"/>
    <property type="match status" value="1"/>
</dbReference>
<dbReference type="Gene3D" id="3.40.630.40">
    <property type="entry name" value="Zn-dependent exopeptidases"/>
    <property type="match status" value="1"/>
</dbReference>
<dbReference type="SUPFAM" id="SSF53187">
    <property type="entry name" value="Zn-dependent exopeptidases"/>
    <property type="match status" value="1"/>
</dbReference>
<feature type="domain" description="MurNAc-LAA" evidence="2">
    <location>
        <begin position="119"/>
        <end position="232"/>
    </location>
</feature>
<name>A0A926EN84_9FIRM</name>
<keyword evidence="4" id="KW-1185">Reference proteome</keyword>